<evidence type="ECO:0000313" key="1">
    <source>
        <dbReference type="EMBL" id="MFC5889620.1"/>
    </source>
</evidence>
<protein>
    <submittedName>
        <fullName evidence="1">Uncharacterized protein</fullName>
    </submittedName>
</protein>
<dbReference type="EMBL" id="JBHSOD010000060">
    <property type="protein sequence ID" value="MFC5889620.1"/>
    <property type="molecule type" value="Genomic_DNA"/>
</dbReference>
<name>A0ABW1F663_9ACTN</name>
<dbReference type="Proteomes" id="UP001596067">
    <property type="component" value="Unassembled WGS sequence"/>
</dbReference>
<proteinExistence type="predicted"/>
<reference evidence="2" key="1">
    <citation type="journal article" date="2019" name="Int. J. Syst. Evol. Microbiol.">
        <title>The Global Catalogue of Microorganisms (GCM) 10K type strain sequencing project: providing services to taxonomists for standard genome sequencing and annotation.</title>
        <authorList>
            <consortium name="The Broad Institute Genomics Platform"/>
            <consortium name="The Broad Institute Genome Sequencing Center for Infectious Disease"/>
            <person name="Wu L."/>
            <person name="Ma J."/>
        </authorList>
    </citation>
    <scope>NUCLEOTIDE SEQUENCE [LARGE SCALE GENOMIC DNA]</scope>
    <source>
        <strain evidence="2">CGMCC 4.1469</strain>
    </source>
</reference>
<sequence>MHPDLTADPAGAPLLLDGVLPEFGYSRLESVAIAAAPPVTYDAARRLDLLTVHSPLLNAAMWARGLPDRLRGRAEPTPPTLRVADLFDTPGEAWGDQPWVALGENPGRELVFGAVGRPWQPSIEWRRVESRDFTPFDEPDWAKMAAALVVHPYGTSRSLLTYEARTACTDPASDARFGRYWALVSPGVGVVLRGTLHAVRTSAEQPSRPDPETRI</sequence>
<comment type="caution">
    <text evidence="1">The sequence shown here is derived from an EMBL/GenBank/DDBJ whole genome shotgun (WGS) entry which is preliminary data.</text>
</comment>
<gene>
    <name evidence="1" type="ORF">ACFP0N_32110</name>
</gene>
<keyword evidence="2" id="KW-1185">Reference proteome</keyword>
<evidence type="ECO:0000313" key="2">
    <source>
        <dbReference type="Proteomes" id="UP001596067"/>
    </source>
</evidence>
<dbReference type="RefSeq" id="WP_313761460.1">
    <property type="nucleotide sequence ID" value="NZ_JBHSOD010000060.1"/>
</dbReference>
<accession>A0ABW1F663</accession>
<organism evidence="1 2">
    <name type="scientific">Kitasatospora aburaviensis</name>
    <dbReference type="NCBI Taxonomy" id="67265"/>
    <lineage>
        <taxon>Bacteria</taxon>
        <taxon>Bacillati</taxon>
        <taxon>Actinomycetota</taxon>
        <taxon>Actinomycetes</taxon>
        <taxon>Kitasatosporales</taxon>
        <taxon>Streptomycetaceae</taxon>
        <taxon>Kitasatospora</taxon>
    </lineage>
</organism>